<evidence type="ECO:0000256" key="1">
    <source>
        <dbReference type="SAM" id="SignalP"/>
    </source>
</evidence>
<keyword evidence="5" id="KW-1185">Reference proteome</keyword>
<dbReference type="AlphaFoldDB" id="A0A2G1BR78"/>
<keyword evidence="1" id="KW-0732">Signal</keyword>
<reference evidence="3" key="2">
    <citation type="submission" date="2017-10" db="EMBL/GenBank/DDBJ databases">
        <authorList>
            <person name="Enke T.N."/>
            <person name="Cordero O.X."/>
        </authorList>
    </citation>
    <scope>NUCLEOTIDE SEQUENCE</scope>
    <source>
        <strain evidence="3">4G03</strain>
    </source>
</reference>
<gene>
    <name evidence="3" type="ORF">CSC81_14190</name>
    <name evidence="2" type="ORF">Q8W23_05270</name>
</gene>
<organism evidence="3 4">
    <name type="scientific">Tenacibaculum discolor</name>
    <dbReference type="NCBI Taxonomy" id="361581"/>
    <lineage>
        <taxon>Bacteria</taxon>
        <taxon>Pseudomonadati</taxon>
        <taxon>Bacteroidota</taxon>
        <taxon>Flavobacteriia</taxon>
        <taxon>Flavobacteriales</taxon>
        <taxon>Flavobacteriaceae</taxon>
        <taxon>Tenacibaculum</taxon>
    </lineage>
</organism>
<comment type="caution">
    <text evidence="3">The sequence shown here is derived from an EMBL/GenBank/DDBJ whole genome shotgun (WGS) entry which is preliminary data.</text>
</comment>
<sequence>MKKVILSALFLGAFTTANAVSVDYQYFSDKCHEQACEAVGDAEAVFGDELSAAEYEVLYDIEFQNCKG</sequence>
<dbReference type="RefSeq" id="WP_099216394.1">
    <property type="nucleotide sequence ID" value="NZ_JAUYVU010000003.1"/>
</dbReference>
<protein>
    <submittedName>
        <fullName evidence="3">Uncharacterized protein</fullName>
    </submittedName>
</protein>
<dbReference type="EMBL" id="JAUYVU010000003">
    <property type="protein sequence ID" value="MDP2540883.1"/>
    <property type="molecule type" value="Genomic_DNA"/>
</dbReference>
<dbReference type="EMBL" id="PDUU01000016">
    <property type="protein sequence ID" value="PHN96498.1"/>
    <property type="molecule type" value="Genomic_DNA"/>
</dbReference>
<reference evidence="2 5" key="3">
    <citation type="submission" date="2023-07" db="EMBL/GenBank/DDBJ databases">
        <title>Genome content predicts the carbon catabolic preferences of heterotrophic bacteria.</title>
        <authorList>
            <person name="Gralka M."/>
        </authorList>
    </citation>
    <scope>NUCLEOTIDE SEQUENCE [LARGE SCALE GENOMIC DNA]</scope>
    <source>
        <strain evidence="2 5">4G03</strain>
    </source>
</reference>
<feature type="chain" id="PRO_5013572006" evidence="1">
    <location>
        <begin position="20"/>
        <end position="68"/>
    </location>
</feature>
<evidence type="ECO:0000313" key="3">
    <source>
        <dbReference type="EMBL" id="PHN96498.1"/>
    </source>
</evidence>
<evidence type="ECO:0000313" key="4">
    <source>
        <dbReference type="Proteomes" id="UP000222163"/>
    </source>
</evidence>
<evidence type="ECO:0000313" key="2">
    <source>
        <dbReference type="EMBL" id="MDP2540883.1"/>
    </source>
</evidence>
<evidence type="ECO:0000313" key="5">
    <source>
        <dbReference type="Proteomes" id="UP001242342"/>
    </source>
</evidence>
<reference evidence="3 4" key="1">
    <citation type="journal article" date="2016" name="Nat. Commun.">
        <title>Microbial interactions lead to rapid micro-scale successions on model marine particles.</title>
        <authorList>
            <person name="Datta M.S."/>
            <person name="Sliwerska E."/>
            <person name="Gore J."/>
            <person name="Polz M.F."/>
            <person name="Cordero O.X."/>
        </authorList>
    </citation>
    <scope>NUCLEOTIDE SEQUENCE [LARGE SCALE GENOMIC DNA]</scope>
    <source>
        <strain evidence="3 4">4G03</strain>
    </source>
</reference>
<feature type="signal peptide" evidence="1">
    <location>
        <begin position="1"/>
        <end position="19"/>
    </location>
</feature>
<proteinExistence type="predicted"/>
<dbReference type="Proteomes" id="UP000222163">
    <property type="component" value="Unassembled WGS sequence"/>
</dbReference>
<accession>A0A2G1BR78</accession>
<name>A0A2G1BR78_9FLAO</name>
<dbReference type="Proteomes" id="UP001242342">
    <property type="component" value="Unassembled WGS sequence"/>
</dbReference>